<evidence type="ECO:0000313" key="14">
    <source>
        <dbReference type="Proteomes" id="UP000271977"/>
    </source>
</evidence>
<evidence type="ECO:0000313" key="15">
    <source>
        <dbReference type="Proteomes" id="UP000277773"/>
    </source>
</evidence>
<dbReference type="PANTHER" id="PTHR42978">
    <property type="entry name" value="QUORUM-QUENCHING LACTONASE YTNP-RELATED-RELATED"/>
    <property type="match status" value="1"/>
</dbReference>
<protein>
    <submittedName>
        <fullName evidence="7">Metallo-beta-lactamase superfamily protein</fullName>
    </submittedName>
    <submittedName>
        <fullName evidence="8">N-acyl homoserine lactonase</fullName>
        <ecNumber evidence="8">3.1.1.81</ecNumber>
    </submittedName>
</protein>
<dbReference type="EMBL" id="RJPY01000001">
    <property type="protein sequence ID" value="RSJ99510.1"/>
    <property type="molecule type" value="Genomic_DNA"/>
</dbReference>
<evidence type="ECO:0000313" key="8">
    <source>
        <dbReference type="EMBL" id="RSI87467.1"/>
    </source>
</evidence>
<dbReference type="Proteomes" id="UP000271977">
    <property type="component" value="Unassembled WGS sequence"/>
</dbReference>
<gene>
    <name evidence="11" type="ORF">D8786_01040</name>
    <name evidence="10" type="ORF">D8788_00810</name>
    <name evidence="9" type="ORF">D8789_03910</name>
    <name evidence="8" type="ORF">D8849_04520</name>
    <name evidence="7" type="ORF">SK578_1865</name>
</gene>
<reference evidence="13 14" key="2">
    <citation type="submission" date="2018-11" db="EMBL/GenBank/DDBJ databases">
        <title>Species Designations Belie Phenotypic and Genotypic Heterogeneity in Oral Streptococci.</title>
        <authorList>
            <person name="Velsko I."/>
        </authorList>
    </citation>
    <scope>NUCLEOTIDE SEQUENCE [LARGE SCALE GENOMIC DNA]</scope>
    <source>
        <strain evidence="11 15">BCC08</strain>
        <strain evidence="10 13">BCC22</strain>
        <strain evidence="9 14">BCC30</strain>
        <strain evidence="8 16">KLC01</strain>
    </source>
</reference>
<dbReference type="EMBL" id="RJPV01000002">
    <property type="protein sequence ID" value="RSJ90810.1"/>
    <property type="molecule type" value="Genomic_DNA"/>
</dbReference>
<dbReference type="Proteomes" id="UP000278063">
    <property type="component" value="Unassembled WGS sequence"/>
</dbReference>
<name>A0A081QL38_STRMT</name>
<comment type="caution">
    <text evidence="7">The sequence shown here is derived from an EMBL/GenBank/DDBJ whole genome shotgun (WGS) entry which is preliminary data.</text>
</comment>
<evidence type="ECO:0000256" key="2">
    <source>
        <dbReference type="ARBA" id="ARBA00007749"/>
    </source>
</evidence>
<feature type="domain" description="Metallo-beta-lactamase" evidence="6">
    <location>
        <begin position="35"/>
        <end position="254"/>
    </location>
</feature>
<dbReference type="InterPro" id="IPR001279">
    <property type="entry name" value="Metallo-B-lactamas"/>
</dbReference>
<dbReference type="GO" id="GO:0102007">
    <property type="term" value="F:acyl-L-homoserine-lactone lactonohydrolase activity"/>
    <property type="evidence" value="ECO:0007669"/>
    <property type="project" value="UniProtKB-EC"/>
</dbReference>
<reference evidence="7 12" key="1">
    <citation type="submission" date="2014-05" db="EMBL/GenBank/DDBJ databases">
        <authorList>
            <person name="Daugherty S.C."/>
            <person name="Tallon L.J."/>
            <person name="Sadzewicz L."/>
            <person name="Kilian M."/>
            <person name="Tettelin H."/>
        </authorList>
    </citation>
    <scope>NUCLEOTIDE SEQUENCE [LARGE SCALE GENOMIC DNA]</scope>
    <source>
        <strain evidence="7 12">SK578</strain>
    </source>
</reference>
<evidence type="ECO:0000313" key="16">
    <source>
        <dbReference type="Proteomes" id="UP000278063"/>
    </source>
</evidence>
<dbReference type="EMBL" id="RJNW01000002">
    <property type="protein sequence ID" value="RSI87467.1"/>
    <property type="molecule type" value="Genomic_DNA"/>
</dbReference>
<evidence type="ECO:0000313" key="11">
    <source>
        <dbReference type="EMBL" id="RSJ99510.1"/>
    </source>
</evidence>
<accession>A0A081QL38</accession>
<dbReference type="Proteomes" id="UP000277773">
    <property type="component" value="Unassembled WGS sequence"/>
</dbReference>
<organism evidence="7 12">
    <name type="scientific">Streptococcus mitis</name>
    <dbReference type="NCBI Taxonomy" id="28037"/>
    <lineage>
        <taxon>Bacteria</taxon>
        <taxon>Bacillati</taxon>
        <taxon>Bacillota</taxon>
        <taxon>Bacilli</taxon>
        <taxon>Lactobacillales</taxon>
        <taxon>Streptococcaceae</taxon>
        <taxon>Streptococcus</taxon>
        <taxon>Streptococcus mitis group</taxon>
    </lineage>
</organism>
<dbReference type="SMART" id="SM00849">
    <property type="entry name" value="Lactamase_B"/>
    <property type="match status" value="1"/>
</dbReference>
<dbReference type="Proteomes" id="UP000271520">
    <property type="component" value="Unassembled WGS sequence"/>
</dbReference>
<evidence type="ECO:0000313" key="10">
    <source>
        <dbReference type="EMBL" id="RSJ94134.1"/>
    </source>
</evidence>
<evidence type="ECO:0000256" key="4">
    <source>
        <dbReference type="ARBA" id="ARBA00022801"/>
    </source>
</evidence>
<evidence type="ECO:0000256" key="3">
    <source>
        <dbReference type="ARBA" id="ARBA00022723"/>
    </source>
</evidence>
<dbReference type="CDD" id="cd07730">
    <property type="entry name" value="metallo-hydrolase-like_MBL-fold"/>
    <property type="match status" value="1"/>
</dbReference>
<dbReference type="Proteomes" id="UP000028089">
    <property type="component" value="Unassembled WGS sequence"/>
</dbReference>
<dbReference type="InterPro" id="IPR051013">
    <property type="entry name" value="MBL_superfamily_lactonases"/>
</dbReference>
<evidence type="ECO:0000259" key="6">
    <source>
        <dbReference type="SMART" id="SM00849"/>
    </source>
</evidence>
<evidence type="ECO:0000313" key="13">
    <source>
        <dbReference type="Proteomes" id="UP000271520"/>
    </source>
</evidence>
<keyword evidence="5" id="KW-0862">Zinc</keyword>
<dbReference type="EMBL" id="JPFY01000015">
    <property type="protein sequence ID" value="KEQ43661.1"/>
    <property type="molecule type" value="Genomic_DNA"/>
</dbReference>
<sequence length="271" mass="31068">MSKIIESIDYFPAGYCTSYTGLLFKGIKNKKMTFPAGVFLIKHREKGYLLYDTGYHYDIKTQIRYGFYRLGTPVQMTEKDQISYLLKAKGIKPEEINYIILSHLHPDHLGGASFFPHATFILTQEVYDVYKKPTLKDLIFKEFLPASFEKNLTIIRADQQDSTFPYRPTSDLFGDGSILVASVDGHARGQACLYLPDFNLLIAADLCWGIDLLPYTKQMLLIPSLVQDNKADYIKGTEFLEEVLRDGIEVVVSHDPVERIERIIYEKRNLS</sequence>
<dbReference type="GO" id="GO:0046872">
    <property type="term" value="F:metal ion binding"/>
    <property type="evidence" value="ECO:0007669"/>
    <property type="project" value="UniProtKB-KW"/>
</dbReference>
<dbReference type="EMBL" id="RJPW01000001">
    <property type="protein sequence ID" value="RSJ94134.1"/>
    <property type="molecule type" value="Genomic_DNA"/>
</dbReference>
<dbReference type="SUPFAM" id="SSF56281">
    <property type="entry name" value="Metallo-hydrolase/oxidoreductase"/>
    <property type="match status" value="1"/>
</dbReference>
<dbReference type="Gene3D" id="3.60.15.10">
    <property type="entry name" value="Ribonuclease Z/Hydroxyacylglutathione hydrolase-like"/>
    <property type="match status" value="1"/>
</dbReference>
<dbReference type="InterPro" id="IPR036866">
    <property type="entry name" value="RibonucZ/Hydroxyglut_hydro"/>
</dbReference>
<evidence type="ECO:0000313" key="7">
    <source>
        <dbReference type="EMBL" id="KEQ43661.1"/>
    </source>
</evidence>
<evidence type="ECO:0000313" key="9">
    <source>
        <dbReference type="EMBL" id="RSJ90810.1"/>
    </source>
</evidence>
<evidence type="ECO:0000256" key="1">
    <source>
        <dbReference type="ARBA" id="ARBA00001947"/>
    </source>
</evidence>
<keyword evidence="4 8" id="KW-0378">Hydrolase</keyword>
<dbReference type="PANTHER" id="PTHR42978:SF2">
    <property type="entry name" value="102 KBASES UNSTABLE REGION: FROM 1 TO 119443"/>
    <property type="match status" value="1"/>
</dbReference>
<keyword evidence="3" id="KW-0479">Metal-binding</keyword>
<dbReference type="AlphaFoldDB" id="A0A081QL38"/>
<dbReference type="RefSeq" id="WP_042751751.1">
    <property type="nucleotide sequence ID" value="NZ_CAMHZM010000001.1"/>
</dbReference>
<dbReference type="EC" id="3.1.1.81" evidence="8"/>
<dbReference type="Pfam" id="PF00753">
    <property type="entry name" value="Lactamase_B"/>
    <property type="match status" value="1"/>
</dbReference>
<comment type="similarity">
    <text evidence="2">Belongs to the metallo-beta-lactamase superfamily.</text>
</comment>
<dbReference type="PATRIC" id="fig|28037.93.peg.1812"/>
<proteinExistence type="inferred from homology"/>
<evidence type="ECO:0000313" key="12">
    <source>
        <dbReference type="Proteomes" id="UP000028089"/>
    </source>
</evidence>
<comment type="cofactor">
    <cofactor evidence="1">
        <name>Zn(2+)</name>
        <dbReference type="ChEBI" id="CHEBI:29105"/>
    </cofactor>
</comment>
<evidence type="ECO:0000256" key="5">
    <source>
        <dbReference type="ARBA" id="ARBA00022833"/>
    </source>
</evidence>